<dbReference type="Gene3D" id="3.30.40.10">
    <property type="entry name" value="Zinc/RING finger domain, C3HC4 (zinc finger)"/>
    <property type="match status" value="1"/>
</dbReference>
<evidence type="ECO:0000259" key="13">
    <source>
        <dbReference type="PROSITE" id="PS50102"/>
    </source>
</evidence>
<evidence type="ECO:0000259" key="12">
    <source>
        <dbReference type="PROSITE" id="PS50089"/>
    </source>
</evidence>
<keyword evidence="7" id="KW-0833">Ubl conjugation pathway</keyword>
<keyword evidence="17" id="KW-1185">Reference proteome</keyword>
<keyword evidence="3" id="KW-0808">Transferase</keyword>
<feature type="region of interest" description="Disordered" evidence="11">
    <location>
        <begin position="41"/>
        <end position="102"/>
    </location>
</feature>
<evidence type="ECO:0000256" key="9">
    <source>
        <dbReference type="PROSITE-ProRule" id="PRU00176"/>
    </source>
</evidence>
<dbReference type="EC" id="2.3.2.31" evidence="2"/>
<evidence type="ECO:0000256" key="4">
    <source>
        <dbReference type="ARBA" id="ARBA00022723"/>
    </source>
</evidence>
<dbReference type="PROSITE" id="PS50103">
    <property type="entry name" value="ZF_C3H1"/>
    <property type="match status" value="1"/>
</dbReference>
<dbReference type="Proteomes" id="UP000298327">
    <property type="component" value="Unassembled WGS sequence"/>
</dbReference>
<evidence type="ECO:0000313" key="17">
    <source>
        <dbReference type="Proteomes" id="UP000298327"/>
    </source>
</evidence>
<feature type="compositionally biased region" description="Basic and acidic residues" evidence="11">
    <location>
        <begin position="290"/>
        <end position="306"/>
    </location>
</feature>
<feature type="compositionally biased region" description="Basic and acidic residues" evidence="11">
    <location>
        <begin position="61"/>
        <end position="72"/>
    </location>
</feature>
<dbReference type="STRING" id="205917.A0A4Y9YR15"/>
<evidence type="ECO:0000256" key="2">
    <source>
        <dbReference type="ARBA" id="ARBA00012251"/>
    </source>
</evidence>
<gene>
    <name evidence="16" type="ORF">EVG20_g6296</name>
</gene>
<evidence type="ECO:0000256" key="1">
    <source>
        <dbReference type="ARBA" id="ARBA00001798"/>
    </source>
</evidence>
<accession>A0A4Y9YR15</accession>
<dbReference type="InterPro" id="IPR001841">
    <property type="entry name" value="Znf_RING"/>
</dbReference>
<evidence type="ECO:0000256" key="8">
    <source>
        <dbReference type="ARBA" id="ARBA00022833"/>
    </source>
</evidence>
<keyword evidence="8 10" id="KW-0862">Zinc</keyword>
<dbReference type="OrthoDB" id="10009520at2759"/>
<dbReference type="EMBL" id="SEOQ01000413">
    <property type="protein sequence ID" value="TFY63489.1"/>
    <property type="molecule type" value="Genomic_DNA"/>
</dbReference>
<feature type="domain" description="RING-type" evidence="12">
    <location>
        <begin position="957"/>
        <end position="998"/>
    </location>
</feature>
<dbReference type="InterPro" id="IPR000504">
    <property type="entry name" value="RRM_dom"/>
</dbReference>
<sequence>MQRERPDPAGATFQPPRNIRRHPQRGPEVCRKFLNGICRNNPCPRIHPPREGEAVALVATDAKDHKANDTAEKPANPQQEGKPSVKLPDVPRPIEPAKTAPSQVPVVGVPEVAVSLPPPPPPSMQVSVNRPVRPEGPLIQINGPATRAFTPHGRIRTWTGPGLDSQNRPVLLRQEPVPGVPHGMMAPTVAYQNGTQKVFDEKRELAHLALPQMGMPVAVNFPQRPLAQGPPRQVGHICDDLLSPSYTDLAHPALRQYVAPFEQCNQSQVWAAATDHSRSDSNTTTTASRSDSEIRVFDGNPDRKAALTDSSPSSPEAPKIQASGPSASQSLMPPVPFGVCLNWALGKCWRTQCRWRHYGYDPRLPRPPQQRPADSAEPQISGGQSDISADTVKAHSAQTEESPSQPHKMPEAAPGRTIGKSTANGASPPSHPQRHPPLYSLPVHNRPRPAGPPPPIPMAINVLERVRVAFGPGFDVQRIMTAFDTLWIRISNVPVDLPQEKIEHFVKPFGTVLEIQRHGNDYDDERQTVSVKMSSPTEASAAAESLDNVEVWGGRIRVRLSLGKTAQNRVMCDTDVHVMWQAPLKGAYAGYMTKEAAEKAVARMDGLIMTSSRKKTTYFITASLHKGEPCLGPFNVRFWGLPLTTKESVIDKLGKNTGYMWKTPTFKPQKFGAETVESILKQIGKMSPMVVSPPPYKDGMVHAWVRYETPDIAKTACELNGLPQERMKQEKLYVQRIHSVMHTVPWDVYNIIAGGIERLRLDMWKISRETNISIKKADDKSSVMVKLVSQDKKTLVQVKSKLNLLIHGELLQADGVQLWDGFFTSASMATIIRDQEHWHPVLIRVDKVRRTVRLIGHPDNCRLVRAHILDKLVEFRGRKVHTIDLSGRMIGLFMNGDLKALQNAHGPENVWLDLTQRVICVRESPDKPSVYEAVQKAFRRAQQRHPSERGQLTVDPCPVCFEDPTRPVMLGCSHVFCAPCLERYLQSAIDTRRFPLTCLGAEGTCGAPISLYTARDVLTPDDFQALARAAFHAHVQARPDAFHYCPTPDCAQVYRPGPRDTVLACPDCLTAICPHCACEYHEGVTCLDRGDWNRWRRGGVGGDA</sequence>
<dbReference type="GO" id="GO:0061630">
    <property type="term" value="F:ubiquitin protein ligase activity"/>
    <property type="evidence" value="ECO:0007669"/>
    <property type="project" value="UniProtKB-EC"/>
</dbReference>
<evidence type="ECO:0000256" key="6">
    <source>
        <dbReference type="ARBA" id="ARBA00022771"/>
    </source>
</evidence>
<evidence type="ECO:0000259" key="15">
    <source>
        <dbReference type="PROSITE" id="PS51873"/>
    </source>
</evidence>
<keyword evidence="6 10" id="KW-0863">Zinc-finger</keyword>
<feature type="zinc finger region" description="C3H1-type" evidence="10">
    <location>
        <begin position="24"/>
        <end position="50"/>
    </location>
</feature>
<reference evidence="16 17" key="1">
    <citation type="submission" date="2019-02" db="EMBL/GenBank/DDBJ databases">
        <title>Genome sequencing of the rare red list fungi Dentipellis fragilis.</title>
        <authorList>
            <person name="Buettner E."/>
            <person name="Kellner H."/>
        </authorList>
    </citation>
    <scope>NUCLEOTIDE SEQUENCE [LARGE SCALE GENOMIC DNA]</scope>
    <source>
        <strain evidence="16 17">DSM 105465</strain>
    </source>
</reference>
<feature type="region of interest" description="Disordered" evidence="11">
    <location>
        <begin position="138"/>
        <end position="168"/>
    </location>
</feature>
<keyword evidence="4 10" id="KW-0479">Metal-binding</keyword>
<dbReference type="InterPro" id="IPR002867">
    <property type="entry name" value="IBR_dom"/>
</dbReference>
<feature type="domain" description="RRM" evidence="13">
    <location>
        <begin position="486"/>
        <end position="563"/>
    </location>
</feature>
<dbReference type="PANTHER" id="PTHR11685">
    <property type="entry name" value="RBR FAMILY RING FINGER AND IBR DOMAIN-CONTAINING"/>
    <property type="match status" value="1"/>
</dbReference>
<dbReference type="Gene3D" id="3.30.70.330">
    <property type="match status" value="1"/>
</dbReference>
<dbReference type="PROSITE" id="PS51873">
    <property type="entry name" value="TRIAD"/>
    <property type="match status" value="1"/>
</dbReference>
<dbReference type="InterPro" id="IPR017907">
    <property type="entry name" value="Znf_RING_CS"/>
</dbReference>
<dbReference type="InterPro" id="IPR012677">
    <property type="entry name" value="Nucleotide-bd_a/b_plait_sf"/>
</dbReference>
<evidence type="ECO:0000256" key="7">
    <source>
        <dbReference type="ARBA" id="ARBA00022786"/>
    </source>
</evidence>
<organism evidence="16 17">
    <name type="scientific">Dentipellis fragilis</name>
    <dbReference type="NCBI Taxonomy" id="205917"/>
    <lineage>
        <taxon>Eukaryota</taxon>
        <taxon>Fungi</taxon>
        <taxon>Dikarya</taxon>
        <taxon>Basidiomycota</taxon>
        <taxon>Agaricomycotina</taxon>
        <taxon>Agaricomycetes</taxon>
        <taxon>Russulales</taxon>
        <taxon>Hericiaceae</taxon>
        <taxon>Dentipellis</taxon>
    </lineage>
</organism>
<dbReference type="SMART" id="SM00184">
    <property type="entry name" value="RING"/>
    <property type="match status" value="1"/>
</dbReference>
<name>A0A4Y9YR15_9AGAM</name>
<dbReference type="AlphaFoldDB" id="A0A4Y9YR15"/>
<dbReference type="CDD" id="cd20335">
    <property type="entry name" value="BRcat_RBR"/>
    <property type="match status" value="1"/>
</dbReference>
<feature type="region of interest" description="Disordered" evidence="11">
    <location>
        <begin position="1"/>
        <end position="27"/>
    </location>
</feature>
<dbReference type="InterPro" id="IPR044066">
    <property type="entry name" value="TRIAD_supradom"/>
</dbReference>
<keyword evidence="5" id="KW-0677">Repeat</keyword>
<keyword evidence="9" id="KW-0694">RNA-binding</keyword>
<proteinExistence type="predicted"/>
<dbReference type="SUPFAM" id="SSF57850">
    <property type="entry name" value="RING/U-box"/>
    <property type="match status" value="1"/>
</dbReference>
<dbReference type="GO" id="GO:0003723">
    <property type="term" value="F:RNA binding"/>
    <property type="evidence" value="ECO:0007669"/>
    <property type="project" value="UniProtKB-UniRule"/>
</dbReference>
<dbReference type="PROSITE" id="PS50089">
    <property type="entry name" value="ZF_RING_2"/>
    <property type="match status" value="1"/>
</dbReference>
<feature type="domain" description="RING-type" evidence="15">
    <location>
        <begin position="953"/>
        <end position="1104"/>
    </location>
</feature>
<feature type="compositionally biased region" description="Polar residues" evidence="11">
    <location>
        <begin position="396"/>
        <end position="405"/>
    </location>
</feature>
<dbReference type="CDD" id="cd00590">
    <property type="entry name" value="RRM_SF"/>
    <property type="match status" value="1"/>
</dbReference>
<dbReference type="PROSITE" id="PS00518">
    <property type="entry name" value="ZF_RING_1"/>
    <property type="match status" value="1"/>
</dbReference>
<protein>
    <recommendedName>
        <fullName evidence="2">RBR-type E3 ubiquitin transferase</fullName>
        <ecNumber evidence="2">2.3.2.31</ecNumber>
    </recommendedName>
</protein>
<dbReference type="PROSITE" id="PS50102">
    <property type="entry name" value="RRM"/>
    <property type="match status" value="1"/>
</dbReference>
<dbReference type="InterPro" id="IPR018957">
    <property type="entry name" value="Znf_C3HC4_RING-type"/>
</dbReference>
<feature type="domain" description="C3H1-type" evidence="14">
    <location>
        <begin position="24"/>
        <end position="50"/>
    </location>
</feature>
<dbReference type="InterPro" id="IPR035979">
    <property type="entry name" value="RBD_domain_sf"/>
</dbReference>
<dbReference type="Pfam" id="PF00097">
    <property type="entry name" value="zf-C3HC4"/>
    <property type="match status" value="1"/>
</dbReference>
<feature type="region of interest" description="Disordered" evidence="11">
    <location>
        <begin position="272"/>
        <end position="331"/>
    </location>
</feature>
<feature type="region of interest" description="Disordered" evidence="11">
    <location>
        <begin position="363"/>
        <end position="453"/>
    </location>
</feature>
<evidence type="ECO:0000313" key="16">
    <source>
        <dbReference type="EMBL" id="TFY63489.1"/>
    </source>
</evidence>
<comment type="caution">
    <text evidence="16">The sequence shown here is derived from an EMBL/GenBank/DDBJ whole genome shotgun (WGS) entry which is preliminary data.</text>
</comment>
<dbReference type="Pfam" id="PF01485">
    <property type="entry name" value="IBR"/>
    <property type="match status" value="1"/>
</dbReference>
<evidence type="ECO:0000256" key="3">
    <source>
        <dbReference type="ARBA" id="ARBA00022679"/>
    </source>
</evidence>
<evidence type="ECO:0000256" key="5">
    <source>
        <dbReference type="ARBA" id="ARBA00022737"/>
    </source>
</evidence>
<dbReference type="GO" id="GO:0008270">
    <property type="term" value="F:zinc ion binding"/>
    <property type="evidence" value="ECO:0007669"/>
    <property type="project" value="UniProtKB-KW"/>
</dbReference>
<evidence type="ECO:0000256" key="11">
    <source>
        <dbReference type="SAM" id="MobiDB-lite"/>
    </source>
</evidence>
<dbReference type="InterPro" id="IPR013083">
    <property type="entry name" value="Znf_RING/FYVE/PHD"/>
</dbReference>
<evidence type="ECO:0000256" key="10">
    <source>
        <dbReference type="PROSITE-ProRule" id="PRU00723"/>
    </source>
</evidence>
<dbReference type="GO" id="GO:0016567">
    <property type="term" value="P:protein ubiquitination"/>
    <property type="evidence" value="ECO:0007669"/>
    <property type="project" value="InterPro"/>
</dbReference>
<feature type="compositionally biased region" description="Polar residues" evidence="11">
    <location>
        <begin position="280"/>
        <end position="289"/>
    </location>
</feature>
<dbReference type="InterPro" id="IPR031127">
    <property type="entry name" value="E3_UB_ligase_RBR"/>
</dbReference>
<dbReference type="SUPFAM" id="SSF54928">
    <property type="entry name" value="RNA-binding domain, RBD"/>
    <property type="match status" value="1"/>
</dbReference>
<evidence type="ECO:0000259" key="14">
    <source>
        <dbReference type="PROSITE" id="PS50103"/>
    </source>
</evidence>
<dbReference type="SMART" id="SM00356">
    <property type="entry name" value="ZnF_C3H1"/>
    <property type="match status" value="1"/>
</dbReference>
<comment type="catalytic activity">
    <reaction evidence="1">
        <text>[E2 ubiquitin-conjugating enzyme]-S-ubiquitinyl-L-cysteine + [acceptor protein]-L-lysine = [E2 ubiquitin-conjugating enzyme]-L-cysteine + [acceptor protein]-N(6)-ubiquitinyl-L-lysine.</text>
        <dbReference type="EC" id="2.3.2.31"/>
    </reaction>
</comment>
<dbReference type="InterPro" id="IPR000571">
    <property type="entry name" value="Znf_CCCH"/>
</dbReference>